<gene>
    <name evidence="1" type="ORF">CEXT_701391</name>
</gene>
<comment type="caution">
    <text evidence="1">The sequence shown here is derived from an EMBL/GenBank/DDBJ whole genome shotgun (WGS) entry which is preliminary data.</text>
</comment>
<keyword evidence="2" id="KW-1185">Reference proteome</keyword>
<protein>
    <submittedName>
        <fullName evidence="1">Uncharacterized protein</fullName>
    </submittedName>
</protein>
<organism evidence="1 2">
    <name type="scientific">Caerostris extrusa</name>
    <name type="common">Bark spider</name>
    <name type="synonym">Caerostris bankana</name>
    <dbReference type="NCBI Taxonomy" id="172846"/>
    <lineage>
        <taxon>Eukaryota</taxon>
        <taxon>Metazoa</taxon>
        <taxon>Ecdysozoa</taxon>
        <taxon>Arthropoda</taxon>
        <taxon>Chelicerata</taxon>
        <taxon>Arachnida</taxon>
        <taxon>Araneae</taxon>
        <taxon>Araneomorphae</taxon>
        <taxon>Entelegynae</taxon>
        <taxon>Araneoidea</taxon>
        <taxon>Araneidae</taxon>
        <taxon>Caerostris</taxon>
    </lineage>
</organism>
<accession>A0AAV4VVY5</accession>
<dbReference type="AlphaFoldDB" id="A0AAV4VVY5"/>
<name>A0AAV4VVY5_CAEEX</name>
<reference evidence="1 2" key="1">
    <citation type="submission" date="2021-06" db="EMBL/GenBank/DDBJ databases">
        <title>Caerostris extrusa draft genome.</title>
        <authorList>
            <person name="Kono N."/>
            <person name="Arakawa K."/>
        </authorList>
    </citation>
    <scope>NUCLEOTIDE SEQUENCE [LARGE SCALE GENOMIC DNA]</scope>
</reference>
<evidence type="ECO:0000313" key="1">
    <source>
        <dbReference type="EMBL" id="GIY73455.1"/>
    </source>
</evidence>
<dbReference type="EMBL" id="BPLR01015081">
    <property type="protein sequence ID" value="GIY73455.1"/>
    <property type="molecule type" value="Genomic_DNA"/>
</dbReference>
<evidence type="ECO:0000313" key="2">
    <source>
        <dbReference type="Proteomes" id="UP001054945"/>
    </source>
</evidence>
<sequence>MDLVQCQFSDLFHEEAQKPPFKGRNCILRCVLDPTHFKPTHLPSSTVSVSAQAQKSIRILFGKVRELREKSDCSLSAIFTTVTI</sequence>
<dbReference type="Proteomes" id="UP001054945">
    <property type="component" value="Unassembled WGS sequence"/>
</dbReference>
<proteinExistence type="predicted"/>